<evidence type="ECO:0000313" key="2">
    <source>
        <dbReference type="EMBL" id="MBV7391140.1"/>
    </source>
</evidence>
<dbReference type="Proteomes" id="UP000774130">
    <property type="component" value="Unassembled WGS sequence"/>
</dbReference>
<keyword evidence="1" id="KW-0472">Membrane</keyword>
<dbReference type="NCBIfam" id="TIGR01167">
    <property type="entry name" value="LPXTG_anchor"/>
    <property type="match status" value="1"/>
</dbReference>
<proteinExistence type="predicted"/>
<accession>A0ABS6TE57</accession>
<gene>
    <name evidence="2" type="ORF">KUA55_10645</name>
</gene>
<keyword evidence="3" id="KW-1185">Reference proteome</keyword>
<reference evidence="2 3" key="1">
    <citation type="submission" date="2021-06" db="EMBL/GenBank/DDBJ databases">
        <title>Enterococcus alishanensis sp. nov., a novel lactic acid bacterium isolated from fresh coffee beans.</title>
        <authorList>
            <person name="Chen Y.-S."/>
        </authorList>
    </citation>
    <scope>NUCLEOTIDE SEQUENCE [LARGE SCALE GENOMIC DNA]</scope>
    <source>
        <strain evidence="2 3">ALS3</strain>
    </source>
</reference>
<evidence type="ECO:0000256" key="1">
    <source>
        <dbReference type="SAM" id="Phobius"/>
    </source>
</evidence>
<evidence type="ECO:0000313" key="3">
    <source>
        <dbReference type="Proteomes" id="UP000774130"/>
    </source>
</evidence>
<keyword evidence="1" id="KW-0812">Transmembrane</keyword>
<organism evidence="2 3">
    <name type="scientific">Enterococcus alishanensis</name>
    <dbReference type="NCBI Taxonomy" id="1303817"/>
    <lineage>
        <taxon>Bacteria</taxon>
        <taxon>Bacillati</taxon>
        <taxon>Bacillota</taxon>
        <taxon>Bacilli</taxon>
        <taxon>Lactobacillales</taxon>
        <taxon>Enterococcaceae</taxon>
        <taxon>Enterococcus</taxon>
    </lineage>
</organism>
<comment type="caution">
    <text evidence="2">The sequence shown here is derived from an EMBL/GenBank/DDBJ whole genome shotgun (WGS) entry which is preliminary data.</text>
</comment>
<dbReference type="EMBL" id="JAHUZB010000004">
    <property type="protein sequence ID" value="MBV7391140.1"/>
    <property type="molecule type" value="Genomic_DNA"/>
</dbReference>
<protein>
    <submittedName>
        <fullName evidence="2">LPXTG cell wall anchor domain-containing protein</fullName>
    </submittedName>
</protein>
<feature type="transmembrane region" description="Helical" evidence="1">
    <location>
        <begin position="89"/>
        <end position="108"/>
    </location>
</feature>
<dbReference type="RefSeq" id="WP_218326233.1">
    <property type="nucleotide sequence ID" value="NZ_JAHUZB010000004.1"/>
</dbReference>
<sequence>MLFTGLLLTSGKPNYAQETRSSDETHGVATFYGEYSYPSSSTDQSTNQNQINKSLDDHQLAYVSNNGQTPSYSANGAAIIPKTGDNNFFMLQLIGMVFLLFSLSLFIYKREKGENI</sequence>
<keyword evidence="1" id="KW-1133">Transmembrane helix</keyword>
<name>A0ABS6TE57_9ENTE</name>